<protein>
    <submittedName>
        <fullName evidence="1">Uncharacterized protein</fullName>
    </submittedName>
</protein>
<gene>
    <name evidence="1" type="ORF">HYC85_017952</name>
</gene>
<accession>A0A7J7GUJ4</accession>
<dbReference type="EMBL" id="JACBKZ010000008">
    <property type="protein sequence ID" value="KAF5943875.1"/>
    <property type="molecule type" value="Genomic_DNA"/>
</dbReference>
<organism evidence="1 2">
    <name type="scientific">Camellia sinensis</name>
    <name type="common">Tea plant</name>
    <name type="synonym">Thea sinensis</name>
    <dbReference type="NCBI Taxonomy" id="4442"/>
    <lineage>
        <taxon>Eukaryota</taxon>
        <taxon>Viridiplantae</taxon>
        <taxon>Streptophyta</taxon>
        <taxon>Embryophyta</taxon>
        <taxon>Tracheophyta</taxon>
        <taxon>Spermatophyta</taxon>
        <taxon>Magnoliopsida</taxon>
        <taxon>eudicotyledons</taxon>
        <taxon>Gunneridae</taxon>
        <taxon>Pentapetalae</taxon>
        <taxon>asterids</taxon>
        <taxon>Ericales</taxon>
        <taxon>Theaceae</taxon>
        <taxon>Camellia</taxon>
    </lineage>
</organism>
<keyword evidence="2" id="KW-1185">Reference proteome</keyword>
<reference evidence="2" key="1">
    <citation type="journal article" date="2020" name="Nat. Commun.">
        <title>Genome assembly of wild tea tree DASZ reveals pedigree and selection history of tea varieties.</title>
        <authorList>
            <person name="Zhang W."/>
            <person name="Zhang Y."/>
            <person name="Qiu H."/>
            <person name="Guo Y."/>
            <person name="Wan H."/>
            <person name="Zhang X."/>
            <person name="Scossa F."/>
            <person name="Alseekh S."/>
            <person name="Zhang Q."/>
            <person name="Wang P."/>
            <person name="Xu L."/>
            <person name="Schmidt M.H."/>
            <person name="Jia X."/>
            <person name="Li D."/>
            <person name="Zhu A."/>
            <person name="Guo F."/>
            <person name="Chen W."/>
            <person name="Ni D."/>
            <person name="Usadel B."/>
            <person name="Fernie A.R."/>
            <person name="Wen W."/>
        </authorList>
    </citation>
    <scope>NUCLEOTIDE SEQUENCE [LARGE SCALE GENOMIC DNA]</scope>
    <source>
        <strain evidence="2">cv. G240</strain>
    </source>
</reference>
<dbReference type="Proteomes" id="UP000593564">
    <property type="component" value="Unassembled WGS sequence"/>
</dbReference>
<evidence type="ECO:0000313" key="1">
    <source>
        <dbReference type="EMBL" id="KAF5943875.1"/>
    </source>
</evidence>
<dbReference type="AlphaFoldDB" id="A0A7J7GUJ4"/>
<reference evidence="1 2" key="2">
    <citation type="submission" date="2020-07" db="EMBL/GenBank/DDBJ databases">
        <title>Genome assembly of wild tea tree DASZ reveals pedigree and selection history of tea varieties.</title>
        <authorList>
            <person name="Zhang W."/>
        </authorList>
    </citation>
    <scope>NUCLEOTIDE SEQUENCE [LARGE SCALE GENOMIC DNA]</scope>
    <source>
        <strain evidence="2">cv. G240</strain>
        <tissue evidence="1">Leaf</tissue>
    </source>
</reference>
<comment type="caution">
    <text evidence="1">The sequence shown here is derived from an EMBL/GenBank/DDBJ whole genome shotgun (WGS) entry which is preliminary data.</text>
</comment>
<sequence length="245" mass="28169">MLTRLGNIFSEQPRIEKKQHELVKIEHAMSGILKHFQNQVLEAEGLVTDEGKPKIWHKKTYPIYIKFGKVQFNPDGVVEKVMKDFFYANNYLMISEEEFIKSFTKWLNKATCVANSKGTKRFIDDFDYITWKEVDSLMYEVEENLGMIHMLLSWGCIKSILQIILGVAIANFLAEPLIYNILDSSVALGLPAFNIPFALKFKSAVSLIFPASQKSIKTASLTFSEIQLYQQSTYSKKLPRKVPRK</sequence>
<proteinExistence type="predicted"/>
<name>A0A7J7GUJ4_CAMSI</name>
<evidence type="ECO:0000313" key="2">
    <source>
        <dbReference type="Proteomes" id="UP000593564"/>
    </source>
</evidence>